<dbReference type="EMBL" id="JABSTR010000010">
    <property type="protein sequence ID" value="KAH9380497.1"/>
    <property type="molecule type" value="Genomic_DNA"/>
</dbReference>
<dbReference type="AlphaFoldDB" id="A0A9J6H0B7"/>
<accession>A0A9J6H0B7</accession>
<gene>
    <name evidence="2" type="ORF">HPB48_021895</name>
</gene>
<evidence type="ECO:0000256" key="1">
    <source>
        <dbReference type="SAM" id="MobiDB-lite"/>
    </source>
</evidence>
<evidence type="ECO:0000313" key="2">
    <source>
        <dbReference type="EMBL" id="KAH9380497.1"/>
    </source>
</evidence>
<name>A0A9J6H0B7_HAELO</name>
<sequence length="130" mass="13624">MAPVPIPPKKFPKGIGLRLPSAVQGTAEGAAAPPGQEDRSAELTAEGHLTPPTTSPGVTKPGGVRFADAPPTVVLVPLSPEGFSGPRKKSATRDNFLETRETSWKFTPGRRTRTVAADRAGAPKDCKEET</sequence>
<dbReference type="OrthoDB" id="2099265at2759"/>
<keyword evidence="3" id="KW-1185">Reference proteome</keyword>
<evidence type="ECO:0000313" key="3">
    <source>
        <dbReference type="Proteomes" id="UP000821853"/>
    </source>
</evidence>
<organism evidence="2 3">
    <name type="scientific">Haemaphysalis longicornis</name>
    <name type="common">Bush tick</name>
    <dbReference type="NCBI Taxonomy" id="44386"/>
    <lineage>
        <taxon>Eukaryota</taxon>
        <taxon>Metazoa</taxon>
        <taxon>Ecdysozoa</taxon>
        <taxon>Arthropoda</taxon>
        <taxon>Chelicerata</taxon>
        <taxon>Arachnida</taxon>
        <taxon>Acari</taxon>
        <taxon>Parasitiformes</taxon>
        <taxon>Ixodida</taxon>
        <taxon>Ixodoidea</taxon>
        <taxon>Ixodidae</taxon>
        <taxon>Haemaphysalinae</taxon>
        <taxon>Haemaphysalis</taxon>
    </lineage>
</organism>
<feature type="compositionally biased region" description="Basic and acidic residues" evidence="1">
    <location>
        <begin position="91"/>
        <end position="101"/>
    </location>
</feature>
<dbReference type="VEuPathDB" id="VectorBase:HLOH_048005"/>
<comment type="caution">
    <text evidence="2">The sequence shown here is derived from an EMBL/GenBank/DDBJ whole genome shotgun (WGS) entry which is preliminary data.</text>
</comment>
<reference evidence="2 3" key="1">
    <citation type="journal article" date="2020" name="Cell">
        <title>Large-Scale Comparative Analyses of Tick Genomes Elucidate Their Genetic Diversity and Vector Capacities.</title>
        <authorList>
            <consortium name="Tick Genome and Microbiome Consortium (TIGMIC)"/>
            <person name="Jia N."/>
            <person name="Wang J."/>
            <person name="Shi W."/>
            <person name="Du L."/>
            <person name="Sun Y."/>
            <person name="Zhan W."/>
            <person name="Jiang J.F."/>
            <person name="Wang Q."/>
            <person name="Zhang B."/>
            <person name="Ji P."/>
            <person name="Bell-Sakyi L."/>
            <person name="Cui X.M."/>
            <person name="Yuan T.T."/>
            <person name="Jiang B.G."/>
            <person name="Yang W.F."/>
            <person name="Lam T.T."/>
            <person name="Chang Q.C."/>
            <person name="Ding S.J."/>
            <person name="Wang X.J."/>
            <person name="Zhu J.G."/>
            <person name="Ruan X.D."/>
            <person name="Zhao L."/>
            <person name="Wei J.T."/>
            <person name="Ye R.Z."/>
            <person name="Que T.C."/>
            <person name="Du C.H."/>
            <person name="Zhou Y.H."/>
            <person name="Cheng J.X."/>
            <person name="Dai P.F."/>
            <person name="Guo W.B."/>
            <person name="Han X.H."/>
            <person name="Huang E.J."/>
            <person name="Li L.F."/>
            <person name="Wei W."/>
            <person name="Gao Y.C."/>
            <person name="Liu J.Z."/>
            <person name="Shao H.Z."/>
            <person name="Wang X."/>
            <person name="Wang C.C."/>
            <person name="Yang T.C."/>
            <person name="Huo Q.B."/>
            <person name="Li W."/>
            <person name="Chen H.Y."/>
            <person name="Chen S.E."/>
            <person name="Zhou L.G."/>
            <person name="Ni X.B."/>
            <person name="Tian J.H."/>
            <person name="Sheng Y."/>
            <person name="Liu T."/>
            <person name="Pan Y.S."/>
            <person name="Xia L.Y."/>
            <person name="Li J."/>
            <person name="Zhao F."/>
            <person name="Cao W.C."/>
        </authorList>
    </citation>
    <scope>NUCLEOTIDE SEQUENCE [LARGE SCALE GENOMIC DNA]</scope>
    <source>
        <strain evidence="2">HaeL-2018</strain>
    </source>
</reference>
<feature type="region of interest" description="Disordered" evidence="1">
    <location>
        <begin position="23"/>
        <end position="101"/>
    </location>
</feature>
<protein>
    <submittedName>
        <fullName evidence="2">Uncharacterized protein</fullName>
    </submittedName>
</protein>
<proteinExistence type="predicted"/>
<dbReference type="Proteomes" id="UP000821853">
    <property type="component" value="Chromosome 8"/>
</dbReference>